<sequence length="170" mass="18332">MLKKLFGFGKEEKVAKIEEEELVAPLTGKLVKLEDVPDPTFAQKMMGDGFAVEPSEGLVTSPINGEIVQVFPTKHAIGIKSEGGLEILIHIGLETVNMKGEGFTTLIKEGDKVKVGDRLVEFSLDLVKEKASSTITPIIITNGDAVSELVKENVTDATQGTTKVLQVKLK</sequence>
<dbReference type="InterPro" id="IPR011055">
    <property type="entry name" value="Dup_hybrid_motif"/>
</dbReference>
<dbReference type="GO" id="GO:0016301">
    <property type="term" value="F:kinase activity"/>
    <property type="evidence" value="ECO:0007669"/>
    <property type="project" value="UniProtKB-KW"/>
</dbReference>
<dbReference type="Gene3D" id="2.70.70.10">
    <property type="entry name" value="Glucose Permease (Domain IIA)"/>
    <property type="match status" value="1"/>
</dbReference>
<evidence type="ECO:0000256" key="5">
    <source>
        <dbReference type="ARBA" id="ARBA00022683"/>
    </source>
</evidence>
<dbReference type="EMBL" id="MLQQ01000001">
    <property type="protein sequence ID" value="OIJ15958.1"/>
    <property type="molecule type" value="Genomic_DNA"/>
</dbReference>
<evidence type="ECO:0000256" key="2">
    <source>
        <dbReference type="ARBA" id="ARBA00022448"/>
    </source>
</evidence>
<reference evidence="8 9" key="1">
    <citation type="submission" date="2016-10" db="EMBL/GenBank/DDBJ databases">
        <title>Draft genome sequences of four alkaliphilic bacteria belonging to the Anaerobacillus genus.</title>
        <authorList>
            <person name="Bassil N.M."/>
            <person name="Lloyd J.R."/>
        </authorList>
    </citation>
    <scope>NUCLEOTIDE SEQUENCE [LARGE SCALE GENOMIC DNA]</scope>
    <source>
        <strain evidence="8 9">DSM 15340</strain>
    </source>
</reference>
<evidence type="ECO:0000256" key="6">
    <source>
        <dbReference type="ARBA" id="ARBA00022777"/>
    </source>
</evidence>
<dbReference type="OrthoDB" id="92465at2"/>
<keyword evidence="5" id="KW-0598">Phosphotransferase system</keyword>
<dbReference type="RefSeq" id="WP_071311883.1">
    <property type="nucleotide sequence ID" value="NZ_MLQQ01000001.1"/>
</dbReference>
<keyword evidence="6" id="KW-0418">Kinase</keyword>
<evidence type="ECO:0000256" key="3">
    <source>
        <dbReference type="ARBA" id="ARBA00022597"/>
    </source>
</evidence>
<comment type="caution">
    <text evidence="8">The sequence shown here is derived from an EMBL/GenBank/DDBJ whole genome shotgun (WGS) entry which is preliminary data.</text>
</comment>
<dbReference type="FunFam" id="2.70.70.10:FF:000001">
    <property type="entry name" value="PTS system glucose-specific IIA component"/>
    <property type="match status" value="1"/>
</dbReference>
<evidence type="ECO:0000313" key="9">
    <source>
        <dbReference type="Proteomes" id="UP000180098"/>
    </source>
</evidence>
<keyword evidence="3 8" id="KW-0762">Sugar transport</keyword>
<dbReference type="PROSITE" id="PS00371">
    <property type="entry name" value="PTS_EIIA_TYPE_1_HIS"/>
    <property type="match status" value="1"/>
</dbReference>
<gene>
    <name evidence="8" type="ORF">BKP35_02945</name>
</gene>
<keyword evidence="4" id="KW-0808">Transferase</keyword>
<dbReference type="PROSITE" id="PS51093">
    <property type="entry name" value="PTS_EIIA_TYPE_1"/>
    <property type="match status" value="1"/>
</dbReference>
<protein>
    <submittedName>
        <fullName evidence="8">PTS glucose transporter subunit IIA</fullName>
    </submittedName>
</protein>
<dbReference type="GO" id="GO:0005737">
    <property type="term" value="C:cytoplasm"/>
    <property type="evidence" value="ECO:0007669"/>
    <property type="project" value="UniProtKB-SubCell"/>
</dbReference>
<dbReference type="PANTHER" id="PTHR45008:SF1">
    <property type="entry name" value="PTS SYSTEM GLUCOSE-SPECIFIC EIIA COMPONENT"/>
    <property type="match status" value="1"/>
</dbReference>
<keyword evidence="2" id="KW-0813">Transport</keyword>
<keyword evidence="9" id="KW-1185">Reference proteome</keyword>
<evidence type="ECO:0000256" key="4">
    <source>
        <dbReference type="ARBA" id="ARBA00022679"/>
    </source>
</evidence>
<comment type="subcellular location">
    <subcellularLocation>
        <location evidence="1">Cytoplasm</location>
    </subcellularLocation>
</comment>
<organism evidence="8 9">
    <name type="scientific">Anaerobacillus arseniciselenatis</name>
    <dbReference type="NCBI Taxonomy" id="85682"/>
    <lineage>
        <taxon>Bacteria</taxon>
        <taxon>Bacillati</taxon>
        <taxon>Bacillota</taxon>
        <taxon>Bacilli</taxon>
        <taxon>Bacillales</taxon>
        <taxon>Bacillaceae</taxon>
        <taxon>Anaerobacillus</taxon>
    </lineage>
</organism>
<feature type="domain" description="PTS EIIA type-1" evidence="7">
    <location>
        <begin position="38"/>
        <end position="142"/>
    </location>
</feature>
<dbReference type="InterPro" id="IPR001127">
    <property type="entry name" value="PTS_EIIA_1_perm"/>
</dbReference>
<name>A0A1S2LTX1_9BACI</name>
<accession>A0A1S2LTX1</accession>
<dbReference type="Pfam" id="PF00358">
    <property type="entry name" value="PTS_EIIA_1"/>
    <property type="match status" value="1"/>
</dbReference>
<dbReference type="SUPFAM" id="SSF51261">
    <property type="entry name" value="Duplicated hybrid motif"/>
    <property type="match status" value="1"/>
</dbReference>
<dbReference type="AlphaFoldDB" id="A0A1S2LTX1"/>
<dbReference type="PANTHER" id="PTHR45008">
    <property type="entry name" value="PTS SYSTEM GLUCOSE-SPECIFIC EIIA COMPONENT"/>
    <property type="match status" value="1"/>
</dbReference>
<proteinExistence type="predicted"/>
<evidence type="ECO:0000313" key="8">
    <source>
        <dbReference type="EMBL" id="OIJ15958.1"/>
    </source>
</evidence>
<evidence type="ECO:0000256" key="1">
    <source>
        <dbReference type="ARBA" id="ARBA00004496"/>
    </source>
</evidence>
<evidence type="ECO:0000259" key="7">
    <source>
        <dbReference type="PROSITE" id="PS51093"/>
    </source>
</evidence>
<dbReference type="NCBIfam" id="TIGR00830">
    <property type="entry name" value="PTBA"/>
    <property type="match status" value="1"/>
</dbReference>
<dbReference type="InterPro" id="IPR050890">
    <property type="entry name" value="PTS_EIIA_component"/>
</dbReference>
<dbReference type="GO" id="GO:0009401">
    <property type="term" value="P:phosphoenolpyruvate-dependent sugar phosphotransferase system"/>
    <property type="evidence" value="ECO:0007669"/>
    <property type="project" value="UniProtKB-KW"/>
</dbReference>
<dbReference type="Proteomes" id="UP000180098">
    <property type="component" value="Unassembled WGS sequence"/>
</dbReference>